<gene>
    <name evidence="2" type="ORF">QO001_003131</name>
</gene>
<evidence type="ECO:0008006" key="4">
    <source>
        <dbReference type="Google" id="ProtNLM"/>
    </source>
</evidence>
<dbReference type="PANTHER" id="PTHR36931:SF1">
    <property type="entry name" value="UPF0153 PROTEIN YEIW"/>
    <property type="match status" value="1"/>
</dbReference>
<sequence length="168" mass="17989">MTAPHAAGGLVPGRSCGACTACCRVLEIKALDKPAGILCRHNTGRACGIYAERPETCVQWHCLWRRIGALPDALRPDRSGVVFALERRNPASSPDLEAPEGACIVGRALDGEQAFARWEAVEAFAMFVREGSLPVWKAYDRHATLMHPGPQAPESQVSVAASEGEDPA</sequence>
<name>A0AAJ1WWD9_9HYPH</name>
<protein>
    <recommendedName>
        <fullName evidence="4">YkgJ family cysteine cluster protein</fullName>
    </recommendedName>
</protein>
<dbReference type="RefSeq" id="WP_230368160.1">
    <property type="nucleotide sequence ID" value="NZ_JAJALK010000022.1"/>
</dbReference>
<feature type="region of interest" description="Disordered" evidence="1">
    <location>
        <begin position="147"/>
        <end position="168"/>
    </location>
</feature>
<reference evidence="2" key="1">
    <citation type="submission" date="2023-07" db="EMBL/GenBank/DDBJ databases">
        <title>Genomic Encyclopedia of Type Strains, Phase IV (KMG-IV): sequencing the most valuable type-strain genomes for metagenomic binning, comparative biology and taxonomic classification.</title>
        <authorList>
            <person name="Goeker M."/>
        </authorList>
    </citation>
    <scope>NUCLEOTIDE SEQUENCE</scope>
    <source>
        <strain evidence="2">DSM 19569</strain>
    </source>
</reference>
<dbReference type="Proteomes" id="UP001223420">
    <property type="component" value="Unassembled WGS sequence"/>
</dbReference>
<accession>A0AAJ1WWD9</accession>
<proteinExistence type="predicted"/>
<dbReference type="InterPro" id="IPR052572">
    <property type="entry name" value="UPF0153_domain"/>
</dbReference>
<evidence type="ECO:0000313" key="3">
    <source>
        <dbReference type="Proteomes" id="UP001223420"/>
    </source>
</evidence>
<evidence type="ECO:0000313" key="2">
    <source>
        <dbReference type="EMBL" id="MDQ0544197.1"/>
    </source>
</evidence>
<comment type="caution">
    <text evidence="2">The sequence shown here is derived from an EMBL/GenBank/DDBJ whole genome shotgun (WGS) entry which is preliminary data.</text>
</comment>
<evidence type="ECO:0000256" key="1">
    <source>
        <dbReference type="SAM" id="MobiDB-lite"/>
    </source>
</evidence>
<dbReference type="AlphaFoldDB" id="A0AAJ1WWD9"/>
<dbReference type="EMBL" id="JAUSWL010000005">
    <property type="protein sequence ID" value="MDQ0544197.1"/>
    <property type="molecule type" value="Genomic_DNA"/>
</dbReference>
<dbReference type="PANTHER" id="PTHR36931">
    <property type="entry name" value="UPF0153 PROTEIN YEIW"/>
    <property type="match status" value="1"/>
</dbReference>
<organism evidence="2 3">
    <name type="scientific">Methylobacterium brachiatum</name>
    <dbReference type="NCBI Taxonomy" id="269660"/>
    <lineage>
        <taxon>Bacteria</taxon>
        <taxon>Pseudomonadati</taxon>
        <taxon>Pseudomonadota</taxon>
        <taxon>Alphaproteobacteria</taxon>
        <taxon>Hyphomicrobiales</taxon>
        <taxon>Methylobacteriaceae</taxon>
        <taxon>Methylobacterium</taxon>
    </lineage>
</organism>